<evidence type="ECO:0000256" key="1">
    <source>
        <dbReference type="SAM" id="SignalP"/>
    </source>
</evidence>
<evidence type="ECO:0000259" key="2">
    <source>
        <dbReference type="Pfam" id="PF14292"/>
    </source>
</evidence>
<sequence length="377" mass="41348">MKKLSILVIAILALIFNACSTDDDFTFVAKPDPEGISFTNTFLSSYILKPTNANNLGERFVWNEVDMDVQTTVRYELQASIDESFENDELTILGSDIAETNYPVTIAELLSLANDAGLDTDPETEASNLGEVFFRVRAYAGETSATNVEQFSDPVSITLELVEDTNEEVELPKIFVVGNFQAAGGYGNDWTPEDGAALAASALGKTDYEGFVYINADAPEFKFLPTNTGWDGDFGDAGSENGDYTKTLKQEDEVNAGTPDGTGGYFLVKADTEKLTYELTETNWGLIGDATPTLWDADTDMTYDADSMLWTVNLDLIGGKEIKFRANDDWEINLGDTDADGTMEFGGDNIIVPEDGNYTITLDLSHQRHYSYSLTKN</sequence>
<keyword evidence="4" id="KW-1185">Reference proteome</keyword>
<dbReference type="Pfam" id="PF14292">
    <property type="entry name" value="SusE"/>
    <property type="match status" value="1"/>
</dbReference>
<dbReference type="InterPro" id="IPR013783">
    <property type="entry name" value="Ig-like_fold"/>
</dbReference>
<dbReference type="Gene3D" id="2.60.40.10">
    <property type="entry name" value="Immunoglobulins"/>
    <property type="match status" value="1"/>
</dbReference>
<evidence type="ECO:0000313" key="3">
    <source>
        <dbReference type="EMBL" id="MFD2518455.1"/>
    </source>
</evidence>
<feature type="chain" id="PRO_5045930010" evidence="1">
    <location>
        <begin position="21"/>
        <end position="377"/>
    </location>
</feature>
<dbReference type="CDD" id="cd12956">
    <property type="entry name" value="CBM_SusE-F_like"/>
    <property type="match status" value="1"/>
</dbReference>
<proteinExistence type="predicted"/>
<gene>
    <name evidence="3" type="ORF">ACFSTG_11155</name>
</gene>
<dbReference type="EMBL" id="JBHULT010000010">
    <property type="protein sequence ID" value="MFD2518455.1"/>
    <property type="molecule type" value="Genomic_DNA"/>
</dbReference>
<evidence type="ECO:0000313" key="4">
    <source>
        <dbReference type="Proteomes" id="UP001597468"/>
    </source>
</evidence>
<keyword evidence="1" id="KW-0732">Signal</keyword>
<dbReference type="RefSeq" id="WP_380752610.1">
    <property type="nucleotide sequence ID" value="NZ_JBHULT010000010.1"/>
</dbReference>
<accession>A0ABW5J0J8</accession>
<feature type="domain" description="SusE outer membrane protein" evidence="2">
    <location>
        <begin position="22"/>
        <end position="121"/>
    </location>
</feature>
<feature type="signal peptide" evidence="1">
    <location>
        <begin position="1"/>
        <end position="20"/>
    </location>
</feature>
<dbReference type="Proteomes" id="UP001597468">
    <property type="component" value="Unassembled WGS sequence"/>
</dbReference>
<dbReference type="InterPro" id="IPR025970">
    <property type="entry name" value="SusE"/>
</dbReference>
<reference evidence="4" key="1">
    <citation type="journal article" date="2019" name="Int. J. Syst. Evol. Microbiol.">
        <title>The Global Catalogue of Microorganisms (GCM) 10K type strain sequencing project: providing services to taxonomists for standard genome sequencing and annotation.</title>
        <authorList>
            <consortium name="The Broad Institute Genomics Platform"/>
            <consortium name="The Broad Institute Genome Sequencing Center for Infectious Disease"/>
            <person name="Wu L."/>
            <person name="Ma J."/>
        </authorList>
    </citation>
    <scope>NUCLEOTIDE SEQUENCE [LARGE SCALE GENOMIC DNA]</scope>
    <source>
        <strain evidence="4">KCTC 42585</strain>
    </source>
</reference>
<comment type="caution">
    <text evidence="3">The sequence shown here is derived from an EMBL/GenBank/DDBJ whole genome shotgun (WGS) entry which is preliminary data.</text>
</comment>
<organism evidence="3 4">
    <name type="scientific">Salinimicrobium flavum</name>
    <dbReference type="NCBI Taxonomy" id="1737065"/>
    <lineage>
        <taxon>Bacteria</taxon>
        <taxon>Pseudomonadati</taxon>
        <taxon>Bacteroidota</taxon>
        <taxon>Flavobacteriia</taxon>
        <taxon>Flavobacteriales</taxon>
        <taxon>Flavobacteriaceae</taxon>
        <taxon>Salinimicrobium</taxon>
    </lineage>
</organism>
<dbReference type="Gene3D" id="2.60.40.3620">
    <property type="match status" value="2"/>
</dbReference>
<name>A0ABW5J0J8_9FLAO</name>
<protein>
    <submittedName>
        <fullName evidence="3">SusF/SusE family outer membrane protein</fullName>
    </submittedName>
</protein>